<accession>A0A2A3YLG2</accession>
<evidence type="ECO:0000256" key="1">
    <source>
        <dbReference type="SAM" id="MobiDB-lite"/>
    </source>
</evidence>
<feature type="domain" description="WDGH" evidence="2">
    <location>
        <begin position="29"/>
        <end position="129"/>
    </location>
</feature>
<dbReference type="Pfam" id="PF25311">
    <property type="entry name" value="WDGH"/>
    <property type="match status" value="1"/>
</dbReference>
<sequence>MSDEAQTETARAKQSGTEHDELRTLLESGEASDGVHTHNELYDYRMLYNAHAANGWHAAGIPVVKSWRHSDGELCFGGGWFVVVATLSTGQISNHYGRDAWGLFQIPEAEVPPKYDGHTPAEVVDRLRRALDVREGH</sequence>
<dbReference type="AlphaFoldDB" id="A0A2A3YLG2"/>
<dbReference type="OrthoDB" id="4546238at2"/>
<dbReference type="EMBL" id="NRGR01000009">
    <property type="protein sequence ID" value="PCC39935.1"/>
    <property type="molecule type" value="Genomic_DNA"/>
</dbReference>
<evidence type="ECO:0000313" key="3">
    <source>
        <dbReference type="EMBL" id="PCC39935.1"/>
    </source>
</evidence>
<keyword evidence="4" id="KW-1185">Reference proteome</keyword>
<organism evidence="3 4">
    <name type="scientific">Brachybacterium alimentarium</name>
    <dbReference type="NCBI Taxonomy" id="47845"/>
    <lineage>
        <taxon>Bacteria</taxon>
        <taxon>Bacillati</taxon>
        <taxon>Actinomycetota</taxon>
        <taxon>Actinomycetes</taxon>
        <taxon>Micrococcales</taxon>
        <taxon>Dermabacteraceae</taxon>
        <taxon>Brachybacterium</taxon>
    </lineage>
</organism>
<dbReference type="RefSeq" id="WP_096196798.1">
    <property type="nucleotide sequence ID" value="NZ_BAAAIQ010000051.1"/>
</dbReference>
<proteinExistence type="predicted"/>
<dbReference type="Proteomes" id="UP000218598">
    <property type="component" value="Unassembled WGS sequence"/>
</dbReference>
<gene>
    <name evidence="3" type="ORF">CIK66_06345</name>
</gene>
<feature type="region of interest" description="Disordered" evidence="1">
    <location>
        <begin position="1"/>
        <end position="20"/>
    </location>
</feature>
<name>A0A2A3YLG2_9MICO</name>
<evidence type="ECO:0000259" key="2">
    <source>
        <dbReference type="Pfam" id="PF25311"/>
    </source>
</evidence>
<reference evidence="3 4" key="1">
    <citation type="journal article" date="2017" name="Elife">
        <title>Extensive horizontal gene transfer in cheese-associated bacteria.</title>
        <authorList>
            <person name="Bonham K.S."/>
            <person name="Wolfe B.E."/>
            <person name="Dutton R.J."/>
        </authorList>
    </citation>
    <scope>NUCLEOTIDE SEQUENCE [LARGE SCALE GENOMIC DNA]</scope>
    <source>
        <strain evidence="3 4">341_9</strain>
    </source>
</reference>
<protein>
    <recommendedName>
        <fullName evidence="2">WDGH domain-containing protein</fullName>
    </recommendedName>
</protein>
<comment type="caution">
    <text evidence="3">The sequence shown here is derived from an EMBL/GenBank/DDBJ whole genome shotgun (WGS) entry which is preliminary data.</text>
</comment>
<dbReference type="InterPro" id="IPR057362">
    <property type="entry name" value="WDGH"/>
</dbReference>
<evidence type="ECO:0000313" key="4">
    <source>
        <dbReference type="Proteomes" id="UP000218598"/>
    </source>
</evidence>